<evidence type="ECO:0000313" key="1">
    <source>
        <dbReference type="EnsemblMetazoa" id="ACOM025605-PA.1"/>
    </source>
</evidence>
<dbReference type="Proteomes" id="UP000075882">
    <property type="component" value="Unassembled WGS sequence"/>
</dbReference>
<name>A0A8W7P637_ANOCL</name>
<dbReference type="EnsemblMetazoa" id="ACOM025605-RA">
    <property type="protein sequence ID" value="ACOM025605-PA.1"/>
    <property type="gene ID" value="ACOM025605"/>
</dbReference>
<proteinExistence type="predicted"/>
<organism evidence="1">
    <name type="scientific">Anopheles coluzzii</name>
    <name type="common">African malaria mosquito</name>
    <dbReference type="NCBI Taxonomy" id="1518534"/>
    <lineage>
        <taxon>Eukaryota</taxon>
        <taxon>Metazoa</taxon>
        <taxon>Ecdysozoa</taxon>
        <taxon>Arthropoda</taxon>
        <taxon>Hexapoda</taxon>
        <taxon>Insecta</taxon>
        <taxon>Pterygota</taxon>
        <taxon>Neoptera</taxon>
        <taxon>Endopterygota</taxon>
        <taxon>Diptera</taxon>
        <taxon>Nematocera</taxon>
        <taxon>Culicoidea</taxon>
        <taxon>Culicidae</taxon>
        <taxon>Anophelinae</taxon>
        <taxon>Anopheles</taxon>
    </lineage>
</organism>
<protein>
    <submittedName>
        <fullName evidence="1">Uncharacterized protein</fullName>
    </submittedName>
</protein>
<dbReference type="AlphaFoldDB" id="A0A8W7P637"/>
<sequence length="263" mass="29189">MYPPSMMAAISGSSTSIRSNQTGLVWRTVRYFSSMAQACGIEYFLVRRKRNRNSASVRQRLMCGLLAMNSRIWASPCVRRCSSSRSSDLAVLRSLSESVQVYGWVTVHAHPKPITSWNDDDDDELGQGALMHTTVRYGGQRRNWLSKTLLQTGYRVFFAIFSAKLGVLTKCSSWMRIGTALFRYVARSRISFSVTSPNMPIVMPDRSYTSTNPAHCTDASSYSVSPTSICIRLPCPTVYTFGSSVPASPKITVRPRASFSSSG</sequence>
<reference evidence="1" key="1">
    <citation type="submission" date="2022-08" db="UniProtKB">
        <authorList>
            <consortium name="EnsemblMetazoa"/>
        </authorList>
    </citation>
    <scope>IDENTIFICATION</scope>
</reference>
<accession>A0A8W7P637</accession>